<comment type="caution">
    <text evidence="2">The sequence shown here is derived from an EMBL/GenBank/DDBJ whole genome shotgun (WGS) entry which is preliminary data.</text>
</comment>
<organism evidence="2 3">
    <name type="scientific">Parnassius apollo</name>
    <name type="common">Apollo butterfly</name>
    <name type="synonym">Papilio apollo</name>
    <dbReference type="NCBI Taxonomy" id="110799"/>
    <lineage>
        <taxon>Eukaryota</taxon>
        <taxon>Metazoa</taxon>
        <taxon>Ecdysozoa</taxon>
        <taxon>Arthropoda</taxon>
        <taxon>Hexapoda</taxon>
        <taxon>Insecta</taxon>
        <taxon>Pterygota</taxon>
        <taxon>Neoptera</taxon>
        <taxon>Endopterygota</taxon>
        <taxon>Lepidoptera</taxon>
        <taxon>Glossata</taxon>
        <taxon>Ditrysia</taxon>
        <taxon>Papilionoidea</taxon>
        <taxon>Papilionidae</taxon>
        <taxon>Parnassiinae</taxon>
        <taxon>Parnassini</taxon>
        <taxon>Parnassius</taxon>
        <taxon>Parnassius</taxon>
    </lineage>
</organism>
<proteinExistence type="predicted"/>
<name>A0A8S3XBW3_PARAO</name>
<evidence type="ECO:0000313" key="3">
    <source>
        <dbReference type="Proteomes" id="UP000691718"/>
    </source>
</evidence>
<dbReference type="EMBL" id="CAJQZP010001079">
    <property type="protein sequence ID" value="CAG5015477.1"/>
    <property type="molecule type" value="Genomic_DNA"/>
</dbReference>
<sequence length="110" mass="13197">MTELAPTSTLTPSKRGRKKHINEKGWKRNIAKRLRISRKEYQTSKRRRTSSERHLKEPCKDTCKFKFGTNITESQQLQLNEDYWTLGSIQKTMEFYCKFCERCYAITSFY</sequence>
<evidence type="ECO:0000313" key="2">
    <source>
        <dbReference type="EMBL" id="CAG5015477.1"/>
    </source>
</evidence>
<feature type="region of interest" description="Disordered" evidence="1">
    <location>
        <begin position="1"/>
        <end position="22"/>
    </location>
</feature>
<dbReference type="AlphaFoldDB" id="A0A8S3XBW3"/>
<keyword evidence="3" id="KW-1185">Reference proteome</keyword>
<dbReference type="OrthoDB" id="6776127at2759"/>
<gene>
    <name evidence="2" type="ORF">PAPOLLO_LOCUS16376</name>
</gene>
<protein>
    <submittedName>
        <fullName evidence="2">(apollo) hypothetical protein</fullName>
    </submittedName>
</protein>
<dbReference type="Proteomes" id="UP000691718">
    <property type="component" value="Unassembled WGS sequence"/>
</dbReference>
<feature type="compositionally biased region" description="Polar residues" evidence="1">
    <location>
        <begin position="1"/>
        <end position="12"/>
    </location>
</feature>
<accession>A0A8S3XBW3</accession>
<reference evidence="2" key="1">
    <citation type="submission" date="2021-04" db="EMBL/GenBank/DDBJ databases">
        <authorList>
            <person name="Tunstrom K."/>
        </authorList>
    </citation>
    <scope>NUCLEOTIDE SEQUENCE</scope>
</reference>
<evidence type="ECO:0000256" key="1">
    <source>
        <dbReference type="SAM" id="MobiDB-lite"/>
    </source>
</evidence>